<dbReference type="EMBL" id="JTAI01000022">
    <property type="protein sequence ID" value="PPS93062.1"/>
    <property type="molecule type" value="Genomic_DNA"/>
</dbReference>
<dbReference type="Gene3D" id="2.30.170.20">
    <property type="entry name" value="Ribosomal protein L24e"/>
    <property type="match status" value="1"/>
</dbReference>
<keyword evidence="2 7" id="KW-0689">Ribosomal protein</keyword>
<name>A0A0S4TDW5_CRYHO</name>
<accession>A0A0S4TDW5</accession>
<dbReference type="Proteomes" id="UP001429100">
    <property type="component" value="Unassembled WGS sequence"/>
</dbReference>
<dbReference type="GO" id="GO:0022625">
    <property type="term" value="C:cytosolic large ribosomal subunit"/>
    <property type="evidence" value="ECO:0007669"/>
    <property type="project" value="TreeGrafter"/>
</dbReference>
<evidence type="ECO:0000256" key="1">
    <source>
        <dbReference type="ARBA" id="ARBA00005647"/>
    </source>
</evidence>
<dbReference type="Proteomes" id="UP000199752">
    <property type="component" value="Chromosome 4"/>
</dbReference>
<keyword evidence="8" id="KW-1185">Reference proteome</keyword>
<reference evidence="7 8" key="1">
    <citation type="submission" date="2014-11" db="EMBL/GenBank/DDBJ databases">
        <title>Comparative genomic analysis of Cryptosporidium hominis reveals occurrence of genetic recombination in virulent subtypes.</title>
        <authorList>
            <person name="Guo Y."/>
            <person name="Tang K."/>
            <person name="Frace M."/>
            <person name="Li N."/>
            <person name="Roellig D.M."/>
            <person name="Sammons S."/>
            <person name="Knipe K."/>
            <person name="Rowe L."/>
            <person name="Feng Y."/>
            <person name="Xiao L."/>
        </authorList>
    </citation>
    <scope>NUCLEOTIDE SEQUENCE [LARGE SCALE GENOMIC DNA]</scope>
    <source>
        <strain evidence="7">30976</strain>
    </source>
</reference>
<evidence type="ECO:0000259" key="5">
    <source>
        <dbReference type="Pfam" id="PF01246"/>
    </source>
</evidence>
<dbReference type="CDD" id="cd00472">
    <property type="entry name" value="Ribosomal_L24e_L24"/>
    <property type="match status" value="1"/>
</dbReference>
<dbReference type="VEuPathDB" id="CryptoDB:ChTU502y2012_403g0395"/>
<dbReference type="InterPro" id="IPR000988">
    <property type="entry name" value="Ribosomal_eL24-rel_N"/>
</dbReference>
<dbReference type="GO" id="GO:0002181">
    <property type="term" value="P:cytoplasmic translation"/>
    <property type="evidence" value="ECO:0007669"/>
    <property type="project" value="TreeGrafter"/>
</dbReference>
<proteinExistence type="inferred from homology"/>
<dbReference type="InterPro" id="IPR038630">
    <property type="entry name" value="L24e/L24_sf"/>
</dbReference>
<dbReference type="PANTHER" id="PTHR10792:SF1">
    <property type="entry name" value="RIBOSOMAL PROTEIN L24"/>
    <property type="match status" value="1"/>
</dbReference>
<sequence length="133" mass="15279">MSTVKTTIKTDLCSYSEYRIYPGRGRKFVARDGRVSTFLNQKCASLFHQKIRPVKLKWSVGWRRMNKKLTNQGATSKRRNKKTVRLHKAIEGLSLDDIKQKRAQNQSNSGAAQKAALSEAKARQQKKKQSNRK</sequence>
<evidence type="ECO:0000313" key="8">
    <source>
        <dbReference type="Proteomes" id="UP001429100"/>
    </source>
</evidence>
<reference evidence="6" key="2">
    <citation type="submission" date="2015-08" db="EMBL/GenBank/DDBJ databases">
        <authorList>
            <person name="Babu N.S."/>
            <person name="Beckwith C.J."/>
            <person name="Beseler K.G."/>
            <person name="Brison A."/>
            <person name="Carone J.V."/>
            <person name="Caskin T.P."/>
            <person name="Diamond M."/>
            <person name="Durham M.E."/>
            <person name="Foxe J.M."/>
            <person name="Go M."/>
            <person name="Henderson B.A."/>
            <person name="Jones I.B."/>
            <person name="McGettigan J.A."/>
            <person name="Micheletti S.J."/>
            <person name="Nasrallah M.E."/>
            <person name="Ortiz D."/>
            <person name="Piller C.R."/>
            <person name="Privatt S.R."/>
            <person name="Schneider S.L."/>
            <person name="Sharp S."/>
            <person name="Smith T.C."/>
            <person name="Stanton J.D."/>
            <person name="Ullery H.E."/>
            <person name="Wilson R.J."/>
            <person name="Serrano M.G."/>
            <person name="Buck G."/>
            <person name="Lee V."/>
            <person name="Wang Y."/>
            <person name="Carvalho R."/>
            <person name="Voegtly L."/>
            <person name="Shi R."/>
            <person name="Duckworth R."/>
            <person name="Johnson A."/>
            <person name="Loviza R."/>
            <person name="Walstead R."/>
            <person name="Shah Z."/>
            <person name="Kiflezghi M."/>
            <person name="Wade K."/>
            <person name="Ball S.L."/>
            <person name="Bradley K.W."/>
            <person name="Asai D.J."/>
            <person name="Bowman C.A."/>
            <person name="Russell D.A."/>
            <person name="Pope W.H."/>
            <person name="Jacobs-Sera D."/>
            <person name="Hendrix R.W."/>
            <person name="Hatfull G.F."/>
        </authorList>
    </citation>
    <scope>NUCLEOTIDE SEQUENCE [LARGE SCALE GENOMIC DNA]</scope>
</reference>
<organism evidence="6">
    <name type="scientific">Cryptosporidium hominis</name>
    <dbReference type="NCBI Taxonomy" id="237895"/>
    <lineage>
        <taxon>Eukaryota</taxon>
        <taxon>Sar</taxon>
        <taxon>Alveolata</taxon>
        <taxon>Apicomplexa</taxon>
        <taxon>Conoidasida</taxon>
        <taxon>Coccidia</taxon>
        <taxon>Eucoccidiorida</taxon>
        <taxon>Eimeriorina</taxon>
        <taxon>Cryptosporidiidae</taxon>
        <taxon>Cryptosporidium</taxon>
    </lineage>
</organism>
<dbReference type="OrthoDB" id="1727108at2759"/>
<feature type="region of interest" description="Disordered" evidence="4">
    <location>
        <begin position="97"/>
        <end position="133"/>
    </location>
</feature>
<dbReference type="GO" id="GO:0003735">
    <property type="term" value="F:structural constituent of ribosome"/>
    <property type="evidence" value="ECO:0007669"/>
    <property type="project" value="InterPro"/>
</dbReference>
<evidence type="ECO:0000256" key="2">
    <source>
        <dbReference type="ARBA" id="ARBA00022980"/>
    </source>
</evidence>
<protein>
    <submittedName>
        <fullName evidence="7">60S ribosomal protein L24</fullName>
    </submittedName>
</protein>
<dbReference type="SUPFAM" id="SSF57716">
    <property type="entry name" value="Glucocorticoid receptor-like (DNA-binding domain)"/>
    <property type="match status" value="1"/>
</dbReference>
<dbReference type="Gene3D" id="6.10.250.1270">
    <property type="match status" value="1"/>
</dbReference>
<dbReference type="Pfam" id="PF01246">
    <property type="entry name" value="Ribosomal_L24e"/>
    <property type="match status" value="1"/>
</dbReference>
<keyword evidence="3" id="KW-0687">Ribonucleoprotein</keyword>
<evidence type="ECO:0000313" key="6">
    <source>
        <dbReference type="EMBL" id="CUV05465.1"/>
    </source>
</evidence>
<dbReference type="VEuPathDB" id="CryptoDB:GY17_00003140"/>
<feature type="domain" description="Large ribosomal subunit protein eL24-related N-terminal" evidence="5">
    <location>
        <begin position="9"/>
        <end position="71"/>
    </location>
</feature>
<reference evidence="7 8" key="3">
    <citation type="submission" date="2017-10" db="EMBL/GenBank/DDBJ databases">
        <title>Consistent, comparative and evidence-based genome annotation and re-annotation for the closely-related species, Cryptosporidium parvum, C. hominis and C. tyzzeri.</title>
        <authorList>
            <person name="Baptista R.P."/>
            <person name="Li Y."/>
            <person name="Sateriale A."/>
            <person name="Striepen B."/>
            <person name="Kissinger J.C."/>
        </authorList>
    </citation>
    <scope>NUCLEOTIDE SEQUENCE [LARGE SCALE GENOMIC DNA]</scope>
    <source>
        <strain evidence="7">30976</strain>
    </source>
</reference>
<comment type="similarity">
    <text evidence="1">Belongs to the eukaryotic ribosomal protein eL24 family.</text>
</comment>
<evidence type="ECO:0000256" key="3">
    <source>
        <dbReference type="ARBA" id="ARBA00023274"/>
    </source>
</evidence>
<dbReference type="AlphaFoldDB" id="A0A0S4TDW5"/>
<dbReference type="InterPro" id="IPR056366">
    <property type="entry name" value="Ribosomal_eL24"/>
</dbReference>
<dbReference type="EMBL" id="LN877950">
    <property type="protein sequence ID" value="CUV05465.1"/>
    <property type="molecule type" value="Genomic_DNA"/>
</dbReference>
<feature type="compositionally biased region" description="Basic residues" evidence="4">
    <location>
        <begin position="123"/>
        <end position="133"/>
    </location>
</feature>
<dbReference type="FunFam" id="2.30.170.20:FF:000003">
    <property type="entry name" value="60S ribosomal protein L24"/>
    <property type="match status" value="1"/>
</dbReference>
<dbReference type="PANTHER" id="PTHR10792">
    <property type="entry name" value="60S RIBOSOMAL PROTEIN L24"/>
    <property type="match status" value="1"/>
</dbReference>
<dbReference type="VEuPathDB" id="CryptoDB:CHUDEA4_840"/>
<evidence type="ECO:0000313" key="7">
    <source>
        <dbReference type="EMBL" id="PPS93062.1"/>
    </source>
</evidence>
<gene>
    <name evidence="6" type="ORF">CHUDEA4_840</name>
    <name evidence="7" type="ORF">GY17_00003140</name>
</gene>
<dbReference type="VEuPathDB" id="CryptoDB:Chro.40103"/>
<dbReference type="GO" id="GO:0003729">
    <property type="term" value="F:mRNA binding"/>
    <property type="evidence" value="ECO:0007669"/>
    <property type="project" value="TreeGrafter"/>
</dbReference>
<evidence type="ECO:0000256" key="4">
    <source>
        <dbReference type="SAM" id="MobiDB-lite"/>
    </source>
</evidence>